<organism evidence="1 2">
    <name type="scientific">Canavalia gladiata</name>
    <name type="common">Sword bean</name>
    <name type="synonym">Dolichos gladiatus</name>
    <dbReference type="NCBI Taxonomy" id="3824"/>
    <lineage>
        <taxon>Eukaryota</taxon>
        <taxon>Viridiplantae</taxon>
        <taxon>Streptophyta</taxon>
        <taxon>Embryophyta</taxon>
        <taxon>Tracheophyta</taxon>
        <taxon>Spermatophyta</taxon>
        <taxon>Magnoliopsida</taxon>
        <taxon>eudicotyledons</taxon>
        <taxon>Gunneridae</taxon>
        <taxon>Pentapetalae</taxon>
        <taxon>rosids</taxon>
        <taxon>fabids</taxon>
        <taxon>Fabales</taxon>
        <taxon>Fabaceae</taxon>
        <taxon>Papilionoideae</taxon>
        <taxon>50 kb inversion clade</taxon>
        <taxon>NPAAA clade</taxon>
        <taxon>indigoferoid/millettioid clade</taxon>
        <taxon>Phaseoleae</taxon>
        <taxon>Canavalia</taxon>
    </lineage>
</organism>
<dbReference type="AlphaFoldDB" id="A0AAN9L8M8"/>
<dbReference type="EMBL" id="JAYMYQ010000005">
    <property type="protein sequence ID" value="KAK7330172.1"/>
    <property type="molecule type" value="Genomic_DNA"/>
</dbReference>
<evidence type="ECO:0000313" key="2">
    <source>
        <dbReference type="Proteomes" id="UP001367508"/>
    </source>
</evidence>
<keyword evidence="2" id="KW-1185">Reference proteome</keyword>
<protein>
    <submittedName>
        <fullName evidence="1">Uncharacterized protein</fullName>
    </submittedName>
</protein>
<reference evidence="1 2" key="1">
    <citation type="submission" date="2024-01" db="EMBL/GenBank/DDBJ databases">
        <title>The genomes of 5 underutilized Papilionoideae crops provide insights into root nodulation and disease resistanc.</title>
        <authorList>
            <person name="Jiang F."/>
        </authorList>
    </citation>
    <scope>NUCLEOTIDE SEQUENCE [LARGE SCALE GENOMIC DNA]</scope>
    <source>
        <strain evidence="1">LVBAO_FW01</strain>
        <tissue evidence="1">Leaves</tissue>
    </source>
</reference>
<proteinExistence type="predicted"/>
<evidence type="ECO:0000313" key="1">
    <source>
        <dbReference type="EMBL" id="KAK7330172.1"/>
    </source>
</evidence>
<sequence>MKSFAPLLSHHSHALALVTSVNVTPARYSINTKMVNLEKYGDKMILGILDHAKYRGEAYSGHVQTPFYKEAETIIFNSPPLATYLQHAVSTPSIGNLESPLSRCMTMNQVPFQCVIHMATNCVD</sequence>
<name>A0AAN9L8M8_CANGL</name>
<accession>A0AAN9L8M8</accession>
<comment type="caution">
    <text evidence="1">The sequence shown here is derived from an EMBL/GenBank/DDBJ whole genome shotgun (WGS) entry which is preliminary data.</text>
</comment>
<dbReference type="Proteomes" id="UP001367508">
    <property type="component" value="Unassembled WGS sequence"/>
</dbReference>
<gene>
    <name evidence="1" type="ORF">VNO77_24359</name>
</gene>